<name>A0A1G6HMB2_9ACTN</name>
<feature type="domain" description="UBP-type" evidence="11">
    <location>
        <begin position="532"/>
        <end position="628"/>
    </location>
</feature>
<dbReference type="Pfam" id="PF02148">
    <property type="entry name" value="zf-UBP"/>
    <property type="match status" value="1"/>
</dbReference>
<feature type="transmembrane region" description="Helical" evidence="10">
    <location>
        <begin position="338"/>
        <end position="360"/>
    </location>
</feature>
<feature type="transmembrane region" description="Helical" evidence="10">
    <location>
        <begin position="54"/>
        <end position="73"/>
    </location>
</feature>
<organism evidence="12 13">
    <name type="scientific">Raineyella antarctica</name>
    <dbReference type="NCBI Taxonomy" id="1577474"/>
    <lineage>
        <taxon>Bacteria</taxon>
        <taxon>Bacillati</taxon>
        <taxon>Actinomycetota</taxon>
        <taxon>Actinomycetes</taxon>
        <taxon>Propionibacteriales</taxon>
        <taxon>Propionibacteriaceae</taxon>
        <taxon>Raineyella</taxon>
    </lineage>
</organism>
<dbReference type="InterPro" id="IPR001607">
    <property type="entry name" value="Znf_UBP"/>
</dbReference>
<feature type="transmembrane region" description="Helical" evidence="10">
    <location>
        <begin position="266"/>
        <end position="287"/>
    </location>
</feature>
<comment type="function">
    <text evidence="10">Na(+)/H(+) antiporter that extrudes sodium in exchange for external protons.</text>
</comment>
<keyword evidence="8 10" id="KW-0472">Membrane</keyword>
<dbReference type="EMBL" id="FMYF01000011">
    <property type="protein sequence ID" value="SDB95382.1"/>
    <property type="molecule type" value="Genomic_DNA"/>
</dbReference>
<evidence type="ECO:0000256" key="1">
    <source>
        <dbReference type="ARBA" id="ARBA00004651"/>
    </source>
</evidence>
<feature type="transmembrane region" description="Helical" evidence="10">
    <location>
        <begin position="31"/>
        <end position="47"/>
    </location>
</feature>
<evidence type="ECO:0000313" key="13">
    <source>
        <dbReference type="Proteomes" id="UP000199086"/>
    </source>
</evidence>
<dbReference type="Pfam" id="PF00999">
    <property type="entry name" value="Na_H_Exchanger"/>
    <property type="match status" value="1"/>
</dbReference>
<dbReference type="PANTHER" id="PTHR10110">
    <property type="entry name" value="SODIUM/HYDROGEN EXCHANGER"/>
    <property type="match status" value="1"/>
</dbReference>
<evidence type="ECO:0000256" key="10">
    <source>
        <dbReference type="RuleBase" id="RU366002"/>
    </source>
</evidence>
<dbReference type="AlphaFoldDB" id="A0A1G6HMB2"/>
<comment type="similarity">
    <text evidence="10">Belongs to the monovalent cation:proton antiporter 1 (CPA1) transporter (TC 2.A.36) family.</text>
</comment>
<dbReference type="GO" id="GO:0015385">
    <property type="term" value="F:sodium:proton antiporter activity"/>
    <property type="evidence" value="ECO:0007669"/>
    <property type="project" value="InterPro"/>
</dbReference>
<evidence type="ECO:0000256" key="4">
    <source>
        <dbReference type="ARBA" id="ARBA00022692"/>
    </source>
</evidence>
<keyword evidence="3 10" id="KW-1003">Cell membrane</keyword>
<dbReference type="RefSeq" id="WP_175557517.1">
    <property type="nucleotide sequence ID" value="NZ_FMYF01000011.1"/>
</dbReference>
<feature type="transmembrane region" description="Helical" evidence="10">
    <location>
        <begin position="299"/>
        <end position="326"/>
    </location>
</feature>
<evidence type="ECO:0000256" key="5">
    <source>
        <dbReference type="ARBA" id="ARBA00022989"/>
    </source>
</evidence>
<feature type="transmembrane region" description="Helical" evidence="10">
    <location>
        <begin position="222"/>
        <end position="245"/>
    </location>
</feature>
<evidence type="ECO:0000256" key="3">
    <source>
        <dbReference type="ARBA" id="ARBA00022475"/>
    </source>
</evidence>
<dbReference type="Gene3D" id="6.10.140.1330">
    <property type="match status" value="1"/>
</dbReference>
<dbReference type="GO" id="GO:0015386">
    <property type="term" value="F:potassium:proton antiporter activity"/>
    <property type="evidence" value="ECO:0007669"/>
    <property type="project" value="TreeGrafter"/>
</dbReference>
<keyword evidence="13" id="KW-1185">Reference proteome</keyword>
<evidence type="ECO:0000259" key="11">
    <source>
        <dbReference type="PROSITE" id="PS50271"/>
    </source>
</evidence>
<keyword evidence="4 10" id="KW-0812">Transmembrane</keyword>
<dbReference type="InterPro" id="IPR018422">
    <property type="entry name" value="Cation/H_exchanger_CPA1"/>
</dbReference>
<evidence type="ECO:0000256" key="9">
    <source>
        <dbReference type="ARBA" id="ARBA00023201"/>
    </source>
</evidence>
<comment type="caution">
    <text evidence="10">Lacks conserved residue(s) required for the propagation of feature annotation.</text>
</comment>
<dbReference type="InterPro" id="IPR006153">
    <property type="entry name" value="Cation/H_exchanger_TM"/>
</dbReference>
<feature type="transmembrane region" description="Helical" evidence="10">
    <location>
        <begin position="85"/>
        <end position="106"/>
    </location>
</feature>
<dbReference type="InterPro" id="IPR013083">
    <property type="entry name" value="Znf_RING/FYVE/PHD"/>
</dbReference>
<comment type="subcellular location">
    <subcellularLocation>
        <location evidence="1 10">Cell membrane</location>
        <topology evidence="1 10">Multi-pass membrane protein</topology>
    </subcellularLocation>
</comment>
<keyword evidence="10" id="KW-0050">Antiport</keyword>
<accession>A0A1G6HMB2</accession>
<dbReference type="GO" id="GO:0005886">
    <property type="term" value="C:plasma membrane"/>
    <property type="evidence" value="ECO:0007669"/>
    <property type="project" value="UniProtKB-SubCell"/>
</dbReference>
<protein>
    <submittedName>
        <fullName evidence="12">Sodium/proton antiporter, CPA1 family</fullName>
    </submittedName>
</protein>
<dbReference type="InterPro" id="IPR004705">
    <property type="entry name" value="Cation/H_exchanger_CPA1_bac"/>
</dbReference>
<evidence type="ECO:0000256" key="6">
    <source>
        <dbReference type="ARBA" id="ARBA00023053"/>
    </source>
</evidence>
<dbReference type="GO" id="GO:0098719">
    <property type="term" value="P:sodium ion import across plasma membrane"/>
    <property type="evidence" value="ECO:0007669"/>
    <property type="project" value="TreeGrafter"/>
</dbReference>
<evidence type="ECO:0000256" key="2">
    <source>
        <dbReference type="ARBA" id="ARBA00022448"/>
    </source>
</evidence>
<feature type="transmembrane region" description="Helical" evidence="10">
    <location>
        <begin position="366"/>
        <end position="389"/>
    </location>
</feature>
<keyword evidence="5 10" id="KW-1133">Transmembrane helix</keyword>
<proteinExistence type="inferred from homology"/>
<dbReference type="Gene3D" id="3.30.40.10">
    <property type="entry name" value="Zinc/RING finger domain, C3HC4 (zinc finger)"/>
    <property type="match status" value="1"/>
</dbReference>
<dbReference type="GO" id="GO:0051453">
    <property type="term" value="P:regulation of intracellular pH"/>
    <property type="evidence" value="ECO:0007669"/>
    <property type="project" value="TreeGrafter"/>
</dbReference>
<keyword evidence="2 10" id="KW-0813">Transport</keyword>
<dbReference type="PANTHER" id="PTHR10110:SF86">
    <property type="entry name" value="SODIUM_HYDROGEN EXCHANGER 7"/>
    <property type="match status" value="1"/>
</dbReference>
<keyword evidence="6 10" id="KW-0915">Sodium</keyword>
<keyword evidence="9 10" id="KW-0739">Sodium transport</keyword>
<feature type="transmembrane region" description="Helical" evidence="10">
    <location>
        <begin position="180"/>
        <end position="202"/>
    </location>
</feature>
<dbReference type="SUPFAM" id="SSF57850">
    <property type="entry name" value="RING/U-box"/>
    <property type="match status" value="1"/>
</dbReference>
<evidence type="ECO:0000256" key="8">
    <source>
        <dbReference type="ARBA" id="ARBA00023136"/>
    </source>
</evidence>
<dbReference type="STRING" id="1577474.GA0111570_11188"/>
<reference evidence="12 13" key="1">
    <citation type="submission" date="2016-06" db="EMBL/GenBank/DDBJ databases">
        <authorList>
            <person name="Olsen C.W."/>
            <person name="Carey S."/>
            <person name="Hinshaw L."/>
            <person name="Karasin A.I."/>
        </authorList>
    </citation>
    <scope>NUCLEOTIDE SEQUENCE [LARGE SCALE GENOMIC DNA]</scope>
    <source>
        <strain evidence="12 13">LZ-22</strain>
    </source>
</reference>
<dbReference type="Proteomes" id="UP000199086">
    <property type="component" value="Unassembled WGS sequence"/>
</dbReference>
<keyword evidence="7 10" id="KW-0406">Ion transport</keyword>
<evidence type="ECO:0000313" key="12">
    <source>
        <dbReference type="EMBL" id="SDB95382.1"/>
    </source>
</evidence>
<dbReference type="GO" id="GO:0008270">
    <property type="term" value="F:zinc ion binding"/>
    <property type="evidence" value="ECO:0007669"/>
    <property type="project" value="InterPro"/>
</dbReference>
<dbReference type="NCBIfam" id="TIGR00831">
    <property type="entry name" value="a_cpa1"/>
    <property type="match status" value="1"/>
</dbReference>
<evidence type="ECO:0000256" key="7">
    <source>
        <dbReference type="ARBA" id="ARBA00023065"/>
    </source>
</evidence>
<gene>
    <name evidence="12" type="ORF">GA0111570_11188</name>
</gene>
<dbReference type="PROSITE" id="PS50271">
    <property type="entry name" value="ZF_UBP"/>
    <property type="match status" value="1"/>
</dbReference>
<sequence length="628" mass="65945">MEMVITIGLVALVVVATSVVADRLHASAPLLLMLVGLVGSVLPFVRVPALSPELVLVGLLPPLLYATAVNTSLVDFRQNLPSIGLLSVGLVLFTVAGVGLVVRLVLDVPWAAAFALGAVVAPPDAVAASAVARRVGLPRRIVTVLEGESLVNDATALTSLRSATIALTVSLSAVSVGLDFLWAVLAAVAVGLVVARLAGLAFRHLDEAPVTTALSFIVPFAAYVPTELVHGSGVLAVVVAGLALGHRSPRDQGAEERLAQRINWSTVQFLLENAVFLLIGLQATSIVRAAADSGHDARVVVLSCVSALAAVIVLRMVWVLATRAILRGRTAFTLRESLVVGWAGMRGVVTLAAALALPATTPGRPVLVLAALVVTVGTLLLQGATLPLLARRLGLRGPDPREDAISTAVVLQKAAGAGIAAVEQLAGPEDRAVVDELRAEARRRVNGVWERLGRPSSEHGASPQRTRHDLRLAGLAAEREELLRIRDEARVDQSVVSSILNGIDLEESLAGYLNGEDLATSEVPFHAQLPDEPCEHLRSAPQVVAPSSLTGCPDCLRAGLTWVHLRMCLDCGNIGCCDSSPGRHAAAHFRATGHPVMRSFEPGESWRWCFVDEILGTEPTEETPTSLG</sequence>